<evidence type="ECO:0000256" key="11">
    <source>
        <dbReference type="ARBA" id="ARBA00081194"/>
    </source>
</evidence>
<dbReference type="EMBL" id="JACBAE010001389">
    <property type="protein sequence ID" value="KAF7158048.1"/>
    <property type="molecule type" value="Genomic_DNA"/>
</dbReference>
<dbReference type="GO" id="GO:0006614">
    <property type="term" value="P:SRP-dependent cotranslational protein targeting to membrane"/>
    <property type="evidence" value="ECO:0007669"/>
    <property type="project" value="InterPro"/>
</dbReference>
<accession>A0A8H6PNS1</accession>
<evidence type="ECO:0000256" key="4">
    <source>
        <dbReference type="ARBA" id="ARBA00011870"/>
    </source>
</evidence>
<dbReference type="SUPFAM" id="SSF47364">
    <property type="entry name" value="Domain of the SRP/SRP receptor G-proteins"/>
    <property type="match status" value="1"/>
</dbReference>
<feature type="transmembrane region" description="Helical" evidence="13">
    <location>
        <begin position="985"/>
        <end position="1008"/>
    </location>
</feature>
<feature type="transmembrane region" description="Helical" evidence="13">
    <location>
        <begin position="1124"/>
        <end position="1145"/>
    </location>
</feature>
<dbReference type="InterPro" id="IPR036259">
    <property type="entry name" value="MFS_trans_sf"/>
</dbReference>
<keyword evidence="7" id="KW-0342">GTP-binding</keyword>
<dbReference type="SMART" id="SM00962">
    <property type="entry name" value="SRP54"/>
    <property type="match status" value="1"/>
</dbReference>
<dbReference type="GO" id="GO:0005525">
    <property type="term" value="F:GTP binding"/>
    <property type="evidence" value="ECO:0007669"/>
    <property type="project" value="UniProtKB-KW"/>
</dbReference>
<keyword evidence="8 13" id="KW-0472">Membrane</keyword>
<feature type="compositionally biased region" description="Polar residues" evidence="12">
    <location>
        <begin position="151"/>
        <end position="172"/>
    </location>
</feature>
<evidence type="ECO:0000256" key="13">
    <source>
        <dbReference type="SAM" id="Phobius"/>
    </source>
</evidence>
<dbReference type="CDD" id="cd14826">
    <property type="entry name" value="SR_alpha_SRX"/>
    <property type="match status" value="1"/>
</dbReference>
<keyword evidence="13" id="KW-0812">Transmembrane</keyword>
<feature type="transmembrane region" description="Helical" evidence="13">
    <location>
        <begin position="1089"/>
        <end position="1117"/>
    </location>
</feature>
<dbReference type="GO" id="GO:0006886">
    <property type="term" value="P:intracellular protein transport"/>
    <property type="evidence" value="ECO:0007669"/>
    <property type="project" value="InterPro"/>
</dbReference>
<evidence type="ECO:0000256" key="6">
    <source>
        <dbReference type="ARBA" id="ARBA00022824"/>
    </source>
</evidence>
<dbReference type="InterPro" id="IPR027417">
    <property type="entry name" value="P-loop_NTPase"/>
</dbReference>
<dbReference type="Gene3D" id="3.30.450.60">
    <property type="match status" value="1"/>
</dbReference>
<comment type="subcellular location">
    <subcellularLocation>
        <location evidence="2">Endoplasmic reticulum membrane</location>
        <topology evidence="2">Peripheral membrane protein</topology>
        <orientation evidence="2">Cytoplasmic side</orientation>
    </subcellularLocation>
    <subcellularLocation>
        <location evidence="1">Membrane</location>
        <topology evidence="1">Multi-pass membrane protein</topology>
    </subcellularLocation>
</comment>
<feature type="transmembrane region" description="Helical" evidence="13">
    <location>
        <begin position="748"/>
        <end position="768"/>
    </location>
</feature>
<dbReference type="GO" id="GO:0005785">
    <property type="term" value="C:signal recognition particle receptor complex"/>
    <property type="evidence" value="ECO:0007669"/>
    <property type="project" value="InterPro"/>
</dbReference>
<dbReference type="PROSITE" id="PS50850">
    <property type="entry name" value="MFS"/>
    <property type="match status" value="1"/>
</dbReference>
<organism evidence="15 16">
    <name type="scientific">Aspergillus felis</name>
    <dbReference type="NCBI Taxonomy" id="1287682"/>
    <lineage>
        <taxon>Eukaryota</taxon>
        <taxon>Fungi</taxon>
        <taxon>Dikarya</taxon>
        <taxon>Ascomycota</taxon>
        <taxon>Pezizomycotina</taxon>
        <taxon>Eurotiomycetes</taxon>
        <taxon>Eurotiomycetidae</taxon>
        <taxon>Eurotiales</taxon>
        <taxon>Aspergillaceae</taxon>
        <taxon>Aspergillus</taxon>
        <taxon>Aspergillus subgen. Fumigati</taxon>
    </lineage>
</organism>
<dbReference type="InterPro" id="IPR000897">
    <property type="entry name" value="SRP54_GTPase_dom"/>
</dbReference>
<dbReference type="InterPro" id="IPR042101">
    <property type="entry name" value="SRP54_N_sf"/>
</dbReference>
<evidence type="ECO:0000256" key="12">
    <source>
        <dbReference type="SAM" id="MobiDB-lite"/>
    </source>
</evidence>
<dbReference type="Gene3D" id="3.40.50.300">
    <property type="entry name" value="P-loop containing nucleotide triphosphate hydrolases"/>
    <property type="match status" value="1"/>
</dbReference>
<dbReference type="Gene3D" id="1.20.120.140">
    <property type="entry name" value="Signal recognition particle SRP54, nucleotide-binding domain"/>
    <property type="match status" value="1"/>
</dbReference>
<dbReference type="CDD" id="cd17330">
    <property type="entry name" value="MFS_SLC46_TetA_like"/>
    <property type="match status" value="1"/>
</dbReference>
<evidence type="ECO:0000313" key="16">
    <source>
        <dbReference type="Proteomes" id="UP000654922"/>
    </source>
</evidence>
<dbReference type="GO" id="GO:0003924">
    <property type="term" value="F:GTPase activity"/>
    <property type="evidence" value="ECO:0007669"/>
    <property type="project" value="InterPro"/>
</dbReference>
<comment type="similarity">
    <text evidence="3">Belongs to the GTP-binding SRP family.</text>
</comment>
<evidence type="ECO:0000256" key="5">
    <source>
        <dbReference type="ARBA" id="ARBA00022741"/>
    </source>
</evidence>
<evidence type="ECO:0000256" key="8">
    <source>
        <dbReference type="ARBA" id="ARBA00023136"/>
    </source>
</evidence>
<feature type="transmembrane region" description="Helical" evidence="13">
    <location>
        <begin position="1165"/>
        <end position="1185"/>
    </location>
</feature>
<dbReference type="InterPro" id="IPR013822">
    <property type="entry name" value="Signal_recog_particl_SRP54_hlx"/>
</dbReference>
<dbReference type="InterPro" id="IPR003593">
    <property type="entry name" value="AAA+_ATPase"/>
</dbReference>
<keyword evidence="9" id="KW-0675">Receptor</keyword>
<dbReference type="PANTHER" id="PTHR43134:SF1">
    <property type="entry name" value="SIGNAL RECOGNITION PARTICLE RECEPTOR SUBUNIT ALPHA"/>
    <property type="match status" value="1"/>
</dbReference>
<feature type="compositionally biased region" description="Low complexity" evidence="12">
    <location>
        <begin position="194"/>
        <end position="204"/>
    </location>
</feature>
<gene>
    <name evidence="15" type="ORF">CNMCM5623_002560</name>
</gene>
<dbReference type="InterPro" id="IPR007222">
    <property type="entry name" value="Sig_recog_particle_rcpt_asu_N"/>
</dbReference>
<dbReference type="Gene3D" id="1.20.1250.20">
    <property type="entry name" value="MFS general substrate transporter like domains"/>
    <property type="match status" value="1"/>
</dbReference>
<feature type="domain" description="Major facilitator superfamily (MFS) profile" evidence="14">
    <location>
        <begin position="709"/>
        <end position="1190"/>
    </location>
</feature>
<proteinExistence type="inferred from homology"/>
<dbReference type="GO" id="GO:0005047">
    <property type="term" value="F:signal recognition particle binding"/>
    <property type="evidence" value="ECO:0007669"/>
    <property type="project" value="InterPro"/>
</dbReference>
<evidence type="ECO:0000256" key="1">
    <source>
        <dbReference type="ARBA" id="ARBA00004141"/>
    </source>
</evidence>
<dbReference type="InterPro" id="IPR011701">
    <property type="entry name" value="MFS"/>
</dbReference>
<dbReference type="CDD" id="cd17876">
    <property type="entry name" value="SRalpha_C"/>
    <property type="match status" value="1"/>
</dbReference>
<reference evidence="15" key="1">
    <citation type="submission" date="2020-06" db="EMBL/GenBank/DDBJ databases">
        <title>Draft genome sequences of strains closely related to Aspergillus parafelis and Aspergillus hiratsukae.</title>
        <authorList>
            <person name="Dos Santos R.A.C."/>
            <person name="Rivero-Menendez O."/>
            <person name="Steenwyk J.L."/>
            <person name="Mead M.E."/>
            <person name="Goldman G.H."/>
            <person name="Alastruey-Izquierdo A."/>
            <person name="Rokas A."/>
        </authorList>
    </citation>
    <scope>NUCLEOTIDE SEQUENCE</scope>
    <source>
        <strain evidence="15">CNM-CM5623</strain>
    </source>
</reference>
<feature type="transmembrane region" description="Helical" evidence="13">
    <location>
        <begin position="840"/>
        <end position="861"/>
    </location>
</feature>
<dbReference type="AlphaFoldDB" id="A0A8H6PNS1"/>
<keyword evidence="5" id="KW-0547">Nucleotide-binding</keyword>
<evidence type="ECO:0000256" key="9">
    <source>
        <dbReference type="ARBA" id="ARBA00023170"/>
    </source>
</evidence>
<dbReference type="InterPro" id="IPR020846">
    <property type="entry name" value="MFS_dom"/>
</dbReference>
<dbReference type="OrthoDB" id="1727884at2759"/>
<feature type="compositionally biased region" description="Basic residues" evidence="12">
    <location>
        <begin position="210"/>
        <end position="221"/>
    </location>
</feature>
<dbReference type="PROSITE" id="PS00300">
    <property type="entry name" value="SRP54"/>
    <property type="match status" value="1"/>
</dbReference>
<sequence length="1213" mass="131547">MLEAFEVLTTSGVVLWSKSYAPVGAHVVNSLINDVFIEEKVRAQNQPTSSAAPIYKKEKYTLKWKQVKDFNLIFVDELRSARARIIEYPFDKYFDQQVRELEDNAGAPTSETLVAEIKERKDPLVSSDNGGPPPPPVPGLLKAQRPVAQGAATSDESSPPQTPDPSRSSTPISGHLLTAKGGPAGRASRRARKAANTSATASSGDESIRKGKTPKSGKKMRKWDADGFADEDDGKVLDYSAPADGEDAPAPVVEAVAQESWGRRTGKGQFVLKDLGDEVHSILENADHEKAKASSSTGLVGSGVNALGGFFRNIVGGKVLTEADLEKPLKAMEEHLLKKNVAREAAVRLCEGVQRELVGKKTGNFQSVDAALRSAMESSLRKILTPTSSLDLLREIDAVRSPTSKGQAPRPYVISIVGVNGVGKSTNLGKICYFLLQNNYRVLIAACDTFRSGAVEQLRVHARNLKELSARENAGEVELYEKGYGKDAPNVAKDAVEYGAANQFDVVLIDTAGRRHNDQRLMSSLEKFAKFAKPDKIFMVGEALVGTDSVMQARNFNQAFGTGRNLDGFIISKCDTVGDMVGTLVSMVHATGIPIVFLGVGQHYGDLRGLSVPWAVNLLMKLRSNHYRKYITSRIARGSRPVRMREPEQNSLNRRHSNTQHYQTFDTPPPKSRGRPNSGQSESSGGDLNQQQHRSGSEDESRSPLPKKQMAVLAMIALCEQTALNSISPYLPDMAASFPGVEPQSVGFYVGTIASAFAMAQFITNYFWGWLSDRVGRKPVILLGTILTAVCMVAFGFCKTLWQAILVQALMGAVNGNQGLVSTCLGEITDRSNQSKAFTYLPVLYGIGGITGPLIGGLLVLPRNPLDKSKPNPYPYAGPNLVCAGILGVDFILASLFLEESLEDAEIIPTFKRRIRAVFVWLWEWTSSAKRARQAYPPHEYHSVQQHASEQDHDSELDSASEVSSRRGVTHESLLKSEIWNRDTVLLLLTYLIFALGNVSFNSLFPIFSNAAPPTGRGLTPSEIGLSQGFAGLATILFQVCIFGRLRDKMGNRWSYRASLFGFVLSFMLMPFVGYKGDDSDGLLTKKTAFMVIELCFVLLVKTVASVGGLTSALLLITNSAPDHAVLGALNGLAQTLAAAGRAAGPFLSGGLFSLASGIQPKGELLAFGVFAAVSFVGFVLSFGIKGRSLEAQDWESDDDDNYKSDDERPSTP</sequence>
<dbReference type="InterPro" id="IPR011012">
    <property type="entry name" value="Longin-like_dom_sf"/>
</dbReference>
<dbReference type="Pfam" id="PF07690">
    <property type="entry name" value="MFS_1"/>
    <property type="match status" value="1"/>
</dbReference>
<dbReference type="FunFam" id="1.20.120.140:FF:000009">
    <property type="entry name" value="Signal sequence receptor alpha subunit"/>
    <property type="match status" value="1"/>
</dbReference>
<evidence type="ECO:0000256" key="3">
    <source>
        <dbReference type="ARBA" id="ARBA00008531"/>
    </source>
</evidence>
<evidence type="ECO:0000256" key="2">
    <source>
        <dbReference type="ARBA" id="ARBA00004397"/>
    </source>
</evidence>
<keyword evidence="6" id="KW-0256">Endoplasmic reticulum</keyword>
<evidence type="ECO:0000256" key="7">
    <source>
        <dbReference type="ARBA" id="ARBA00023134"/>
    </source>
</evidence>
<dbReference type="Pfam" id="PF00448">
    <property type="entry name" value="SRP54"/>
    <property type="match status" value="1"/>
</dbReference>
<dbReference type="PANTHER" id="PTHR43134">
    <property type="entry name" value="SIGNAL RECOGNITION PARTICLE RECEPTOR SUBUNIT ALPHA"/>
    <property type="match status" value="1"/>
</dbReference>
<dbReference type="SUPFAM" id="SSF52540">
    <property type="entry name" value="P-loop containing nucleoside triphosphate hydrolases"/>
    <property type="match status" value="1"/>
</dbReference>
<dbReference type="SUPFAM" id="SSF103473">
    <property type="entry name" value="MFS general substrate transporter"/>
    <property type="match status" value="1"/>
</dbReference>
<feature type="region of interest" description="Disordered" evidence="12">
    <location>
        <begin position="940"/>
        <end position="964"/>
    </location>
</feature>
<dbReference type="SMART" id="SM00963">
    <property type="entry name" value="SRP54_N"/>
    <property type="match status" value="1"/>
</dbReference>
<comment type="subunit">
    <text evidence="4">Heterodimer of an alpha and a beta chain.</text>
</comment>
<feature type="region of interest" description="Disordered" evidence="12">
    <location>
        <begin position="1193"/>
        <end position="1213"/>
    </location>
</feature>
<feature type="compositionally biased region" description="Basic and acidic residues" evidence="12">
    <location>
        <begin position="1202"/>
        <end position="1213"/>
    </location>
</feature>
<feature type="region of interest" description="Disordered" evidence="12">
    <location>
        <begin position="121"/>
        <end position="226"/>
    </location>
</feature>
<dbReference type="SMART" id="SM00382">
    <property type="entry name" value="AAA"/>
    <property type="match status" value="1"/>
</dbReference>
<dbReference type="SUPFAM" id="SSF64356">
    <property type="entry name" value="SNARE-like"/>
    <property type="match status" value="1"/>
</dbReference>
<dbReference type="Pfam" id="PF02881">
    <property type="entry name" value="SRP54_N"/>
    <property type="match status" value="1"/>
</dbReference>
<dbReference type="Pfam" id="PF04086">
    <property type="entry name" value="SRP-alpha_N"/>
    <property type="match status" value="2"/>
</dbReference>
<feature type="transmembrane region" description="Helical" evidence="13">
    <location>
        <begin position="1058"/>
        <end position="1077"/>
    </location>
</feature>
<dbReference type="InterPro" id="IPR036225">
    <property type="entry name" value="SRP/SRP_N"/>
</dbReference>
<feature type="transmembrane region" description="Helical" evidence="13">
    <location>
        <begin position="780"/>
        <end position="802"/>
    </location>
</feature>
<dbReference type="GO" id="GO:0022857">
    <property type="term" value="F:transmembrane transporter activity"/>
    <property type="evidence" value="ECO:0007669"/>
    <property type="project" value="InterPro"/>
</dbReference>
<evidence type="ECO:0000313" key="15">
    <source>
        <dbReference type="EMBL" id="KAF7158048.1"/>
    </source>
</evidence>
<name>A0A8H6PNS1_9EURO</name>
<feature type="compositionally biased region" description="Polar residues" evidence="12">
    <location>
        <begin position="675"/>
        <end position="694"/>
    </location>
</feature>
<comment type="caution">
    <text evidence="15">The sequence shown here is derived from an EMBL/GenBank/DDBJ whole genome shotgun (WGS) entry which is preliminary data.</text>
</comment>
<feature type="transmembrane region" description="Helical" evidence="13">
    <location>
        <begin position="1028"/>
        <end position="1046"/>
    </location>
</feature>
<dbReference type="Proteomes" id="UP000654922">
    <property type="component" value="Unassembled WGS sequence"/>
</dbReference>
<protein>
    <recommendedName>
        <fullName evidence="10">Signal recognition particle receptor subunit alpha homolog</fullName>
    </recommendedName>
    <alternativeName>
        <fullName evidence="11">Docking protein alpha</fullName>
    </alternativeName>
</protein>
<evidence type="ECO:0000256" key="10">
    <source>
        <dbReference type="ARBA" id="ARBA00071429"/>
    </source>
</evidence>
<evidence type="ECO:0000259" key="14">
    <source>
        <dbReference type="PROSITE" id="PS50850"/>
    </source>
</evidence>
<feature type="region of interest" description="Disordered" evidence="12">
    <location>
        <begin position="637"/>
        <end position="705"/>
    </location>
</feature>
<keyword evidence="13" id="KW-1133">Transmembrane helix</keyword>
<dbReference type="FunFam" id="3.40.50.300:FF:000566">
    <property type="entry name" value="Signal recognition particle receptor subunit alpha"/>
    <property type="match status" value="1"/>
</dbReference>